<gene>
    <name evidence="1" type="ORF">ACAOBT_LOCUS31052</name>
</gene>
<comment type="caution">
    <text evidence="1">The sequence shown here is derived from an EMBL/GenBank/DDBJ whole genome shotgun (WGS) entry which is preliminary data.</text>
</comment>
<name>A0A9P0M997_ACAOB</name>
<proteinExistence type="predicted"/>
<evidence type="ECO:0000313" key="1">
    <source>
        <dbReference type="EMBL" id="CAH2009697.1"/>
    </source>
</evidence>
<protein>
    <submittedName>
        <fullName evidence="1">Uncharacterized protein</fullName>
    </submittedName>
</protein>
<dbReference type="Proteomes" id="UP001152888">
    <property type="component" value="Unassembled WGS sequence"/>
</dbReference>
<sequence>MFQPLNGIFVLQSFCSLLIQI</sequence>
<keyword evidence="2" id="KW-1185">Reference proteome</keyword>
<organism evidence="1 2">
    <name type="scientific">Acanthoscelides obtectus</name>
    <name type="common">Bean weevil</name>
    <name type="synonym">Bruchus obtectus</name>
    <dbReference type="NCBI Taxonomy" id="200917"/>
    <lineage>
        <taxon>Eukaryota</taxon>
        <taxon>Metazoa</taxon>
        <taxon>Ecdysozoa</taxon>
        <taxon>Arthropoda</taxon>
        <taxon>Hexapoda</taxon>
        <taxon>Insecta</taxon>
        <taxon>Pterygota</taxon>
        <taxon>Neoptera</taxon>
        <taxon>Endopterygota</taxon>
        <taxon>Coleoptera</taxon>
        <taxon>Polyphaga</taxon>
        <taxon>Cucujiformia</taxon>
        <taxon>Chrysomeloidea</taxon>
        <taxon>Chrysomelidae</taxon>
        <taxon>Bruchinae</taxon>
        <taxon>Bruchini</taxon>
        <taxon>Acanthoscelides</taxon>
    </lineage>
</organism>
<reference evidence="1" key="1">
    <citation type="submission" date="2022-03" db="EMBL/GenBank/DDBJ databases">
        <authorList>
            <person name="Sayadi A."/>
        </authorList>
    </citation>
    <scope>NUCLEOTIDE SEQUENCE</scope>
</reference>
<evidence type="ECO:0000313" key="2">
    <source>
        <dbReference type="Proteomes" id="UP001152888"/>
    </source>
</evidence>
<dbReference type="AlphaFoldDB" id="A0A9P0M997"/>
<dbReference type="EMBL" id="CAKOFQ010007906">
    <property type="protein sequence ID" value="CAH2009697.1"/>
    <property type="molecule type" value="Genomic_DNA"/>
</dbReference>
<accession>A0A9P0M997</accession>